<dbReference type="CDD" id="cd05374">
    <property type="entry name" value="17beta-HSD-like_SDR_c"/>
    <property type="match status" value="1"/>
</dbReference>
<dbReference type="EMBL" id="JAYKXP010000248">
    <property type="protein sequence ID" value="KAK7017556.1"/>
    <property type="molecule type" value="Genomic_DNA"/>
</dbReference>
<name>A0AAW0AX08_9AGAR</name>
<comment type="caution">
    <text evidence="5">The sequence shown here is derived from an EMBL/GenBank/DDBJ whole genome shotgun (WGS) entry which is preliminary data.</text>
</comment>
<dbReference type="InterPro" id="IPR036291">
    <property type="entry name" value="NAD(P)-bd_dom_sf"/>
</dbReference>
<evidence type="ECO:0000313" key="5">
    <source>
        <dbReference type="EMBL" id="KAK7017556.1"/>
    </source>
</evidence>
<evidence type="ECO:0000256" key="1">
    <source>
        <dbReference type="ARBA" id="ARBA00006484"/>
    </source>
</evidence>
<accession>A0AAW0AX08</accession>
<evidence type="ECO:0000256" key="2">
    <source>
        <dbReference type="ARBA" id="ARBA00022857"/>
    </source>
</evidence>
<evidence type="ECO:0000256" key="3">
    <source>
        <dbReference type="ARBA" id="ARBA00023002"/>
    </source>
</evidence>
<dbReference type="InterPro" id="IPR002347">
    <property type="entry name" value="SDR_fam"/>
</dbReference>
<protein>
    <submittedName>
        <fullName evidence="5">Uncharacterized protein</fullName>
    </submittedName>
</protein>
<dbReference type="GO" id="GO:0016491">
    <property type="term" value="F:oxidoreductase activity"/>
    <property type="evidence" value="ECO:0007669"/>
    <property type="project" value="UniProtKB-KW"/>
</dbReference>
<organism evidence="5 6">
    <name type="scientific">Paramarasmius palmivorus</name>
    <dbReference type="NCBI Taxonomy" id="297713"/>
    <lineage>
        <taxon>Eukaryota</taxon>
        <taxon>Fungi</taxon>
        <taxon>Dikarya</taxon>
        <taxon>Basidiomycota</taxon>
        <taxon>Agaricomycotina</taxon>
        <taxon>Agaricomycetes</taxon>
        <taxon>Agaricomycetidae</taxon>
        <taxon>Agaricales</taxon>
        <taxon>Marasmiineae</taxon>
        <taxon>Marasmiaceae</taxon>
        <taxon>Paramarasmius</taxon>
    </lineage>
</organism>
<dbReference type="InterPro" id="IPR051911">
    <property type="entry name" value="SDR_oxidoreductase"/>
</dbReference>
<dbReference type="PANTHER" id="PTHR43976:SF16">
    <property type="entry name" value="SHORT-CHAIN DEHYDROGENASE_REDUCTASE FAMILY PROTEIN"/>
    <property type="match status" value="1"/>
</dbReference>
<dbReference type="Proteomes" id="UP001383192">
    <property type="component" value="Unassembled WGS sequence"/>
</dbReference>
<dbReference type="PANTHER" id="PTHR43976">
    <property type="entry name" value="SHORT CHAIN DEHYDROGENASE"/>
    <property type="match status" value="1"/>
</dbReference>
<evidence type="ECO:0000256" key="4">
    <source>
        <dbReference type="RuleBase" id="RU000363"/>
    </source>
</evidence>
<keyword evidence="3" id="KW-0560">Oxidoreductase</keyword>
<keyword evidence="2" id="KW-0521">NADP</keyword>
<dbReference type="PRINTS" id="PR00080">
    <property type="entry name" value="SDRFAMILY"/>
</dbReference>
<gene>
    <name evidence="5" type="ORF">VNI00_018570</name>
</gene>
<dbReference type="InterPro" id="IPR020904">
    <property type="entry name" value="Sc_DH/Rdtase_CS"/>
</dbReference>
<dbReference type="Pfam" id="PF00106">
    <property type="entry name" value="adh_short"/>
    <property type="match status" value="1"/>
</dbReference>
<dbReference type="PROSITE" id="PS00061">
    <property type="entry name" value="ADH_SHORT"/>
    <property type="match status" value="1"/>
</dbReference>
<evidence type="ECO:0000313" key="6">
    <source>
        <dbReference type="Proteomes" id="UP001383192"/>
    </source>
</evidence>
<reference evidence="5 6" key="1">
    <citation type="submission" date="2024-01" db="EMBL/GenBank/DDBJ databases">
        <title>A draft genome for a cacao thread blight-causing isolate of Paramarasmius palmivorus.</title>
        <authorList>
            <person name="Baruah I.K."/>
            <person name="Bukari Y."/>
            <person name="Amoako-Attah I."/>
            <person name="Meinhardt L.W."/>
            <person name="Bailey B.A."/>
            <person name="Cohen S.P."/>
        </authorList>
    </citation>
    <scope>NUCLEOTIDE SEQUENCE [LARGE SCALE GENOMIC DNA]</scope>
    <source>
        <strain evidence="5 6">GH-12</strain>
    </source>
</reference>
<proteinExistence type="inferred from homology"/>
<dbReference type="SUPFAM" id="SSF51735">
    <property type="entry name" value="NAD(P)-binding Rossmann-fold domains"/>
    <property type="match status" value="1"/>
</dbReference>
<comment type="similarity">
    <text evidence="1 4">Belongs to the short-chain dehydrogenases/reductases (SDR) family.</text>
</comment>
<dbReference type="Gene3D" id="3.40.50.720">
    <property type="entry name" value="NAD(P)-binding Rossmann-like Domain"/>
    <property type="match status" value="1"/>
</dbReference>
<dbReference type="AlphaFoldDB" id="A0AAW0AX08"/>
<dbReference type="PRINTS" id="PR00081">
    <property type="entry name" value="GDHRDH"/>
</dbReference>
<keyword evidence="6" id="KW-1185">Reference proteome</keyword>
<sequence>MSSSPLVWLITGTSTGFGRELALAALHRGDKVIATTRARSFSQLDDLKAKGAEIIQLDVTAPLEELQEIAKKAVAIYGQVDVVVNNAGYGLIGAIEENTTQETQEQFNTNFFGAVNVTRAFLPYMRKRRTGTIIFIGSILGWMAQPCAGLYSATKWALRGLSSTLHDEIAPLGLRSVCIDLGWFRTAMLDATHRKPHDPRIADYNEITGKFEDILQAFHNNQPGDPTKAAEVTVDLVHGEGVAKGKAFPRSIQFGSDCYTVAKHESEQNLSRIEEWKDVSLSTDFPKGT</sequence>